<dbReference type="HOGENOM" id="CLU_885148_0_0_5"/>
<sequence>MAGGLAIILSGGGAKGAFQVGVVHELVVNRGVRLDIVAGVSTGAIQALGVAQDDVPGLLDAWLGIRGNSSIYKERPLGVIGGLLGEDALYDTAPLKRLLKGFANDAKLRASGRKLLLGVVNLGTGTFRSIDESVPGIHNWVYASCAMPLFFDPLKTRASDGTEEQWVDGGVRDVTPLSAALEMNPRGVIAVRASPAPHPGPVRTFPNLIKIGLRAVDILQSEVSANDLAGAALINDLIAAREGQLRALQSEGIGGAQAARILRPLDVQIARYRFAPIRIIEPEEEVAETLEFNPAKIRAAIDAGRRAVDREWDALEPLLS</sequence>
<name>A0A0A7PLW4_9SPHN</name>
<dbReference type="Gene3D" id="3.40.1090.10">
    <property type="entry name" value="Cytosolic phospholipase A2 catalytic domain"/>
    <property type="match status" value="2"/>
</dbReference>
<evidence type="ECO:0000259" key="5">
    <source>
        <dbReference type="PROSITE" id="PS51635"/>
    </source>
</evidence>
<evidence type="ECO:0000256" key="2">
    <source>
        <dbReference type="ARBA" id="ARBA00022963"/>
    </source>
</evidence>
<reference evidence="6 7" key="1">
    <citation type="journal article" date="2015" name="Int. J. Syst. Evol. Microbiol.">
        <title>Description of Sphingopyxis fribergensis sp. nov. - a soil bacterium with the ability to degrade styrene and phenylacetic acid.</title>
        <authorList>
            <person name="Oelschlagel M."/>
            <person name="Ruckert C."/>
            <person name="Kalinowski J."/>
            <person name="Schmidt G."/>
            <person name="Schlomann M."/>
            <person name="Tischler D."/>
        </authorList>
    </citation>
    <scope>NUCLEOTIDE SEQUENCE [LARGE SCALE GENOMIC DNA]</scope>
    <source>
        <strain evidence="6 7">Kp5.2</strain>
    </source>
</reference>
<dbReference type="RefSeq" id="WP_039578154.1">
    <property type="nucleotide sequence ID" value="NZ_CP009122.1"/>
</dbReference>
<keyword evidence="3 4" id="KW-0443">Lipid metabolism</keyword>
<dbReference type="STRING" id="1515612.SKP52_20705"/>
<feature type="active site" description="Nucleophile" evidence="4">
    <location>
        <position position="41"/>
    </location>
</feature>
<dbReference type="GO" id="GO:0016787">
    <property type="term" value="F:hydrolase activity"/>
    <property type="evidence" value="ECO:0007669"/>
    <property type="project" value="UniProtKB-UniRule"/>
</dbReference>
<dbReference type="SUPFAM" id="SSF52151">
    <property type="entry name" value="FabD/lysophospholipase-like"/>
    <property type="match status" value="1"/>
</dbReference>
<keyword evidence="7" id="KW-1185">Reference proteome</keyword>
<dbReference type="Proteomes" id="UP000030907">
    <property type="component" value="Chromosome"/>
</dbReference>
<feature type="short sequence motif" description="DGA/G" evidence="4">
    <location>
        <begin position="168"/>
        <end position="170"/>
    </location>
</feature>
<keyword evidence="2 4" id="KW-0442">Lipid degradation</keyword>
<keyword evidence="1 4" id="KW-0378">Hydrolase</keyword>
<gene>
    <name evidence="6" type="ORF">SKP52_20705</name>
</gene>
<feature type="short sequence motif" description="GXSXG" evidence="4">
    <location>
        <begin position="39"/>
        <end position="43"/>
    </location>
</feature>
<dbReference type="PANTHER" id="PTHR14226:SF57">
    <property type="entry name" value="BLR7027 PROTEIN"/>
    <property type="match status" value="1"/>
</dbReference>
<dbReference type="PANTHER" id="PTHR14226">
    <property type="entry name" value="NEUROPATHY TARGET ESTERASE/SWISS CHEESE D.MELANOGASTER"/>
    <property type="match status" value="1"/>
</dbReference>
<evidence type="ECO:0000313" key="6">
    <source>
        <dbReference type="EMBL" id="AJA11005.1"/>
    </source>
</evidence>
<dbReference type="PROSITE" id="PS51635">
    <property type="entry name" value="PNPLA"/>
    <property type="match status" value="1"/>
</dbReference>
<accession>A0A0A7PLW4</accession>
<feature type="active site" description="Proton acceptor" evidence="4">
    <location>
        <position position="168"/>
    </location>
</feature>
<dbReference type="AlphaFoldDB" id="A0A0A7PLW4"/>
<protein>
    <recommendedName>
        <fullName evidence="5">PNPLA domain-containing protein</fullName>
    </recommendedName>
</protein>
<organism evidence="6 7">
    <name type="scientific">Sphingopyxis fribergensis</name>
    <dbReference type="NCBI Taxonomy" id="1515612"/>
    <lineage>
        <taxon>Bacteria</taxon>
        <taxon>Pseudomonadati</taxon>
        <taxon>Pseudomonadota</taxon>
        <taxon>Alphaproteobacteria</taxon>
        <taxon>Sphingomonadales</taxon>
        <taxon>Sphingomonadaceae</taxon>
        <taxon>Sphingopyxis</taxon>
    </lineage>
</organism>
<feature type="short sequence motif" description="GXGXXG" evidence="4">
    <location>
        <begin position="11"/>
        <end position="16"/>
    </location>
</feature>
<dbReference type="Pfam" id="PF01734">
    <property type="entry name" value="Patatin"/>
    <property type="match status" value="1"/>
</dbReference>
<dbReference type="InterPro" id="IPR002641">
    <property type="entry name" value="PNPLA_dom"/>
</dbReference>
<dbReference type="KEGG" id="sphk:SKP52_20705"/>
<evidence type="ECO:0000256" key="4">
    <source>
        <dbReference type="PROSITE-ProRule" id="PRU01161"/>
    </source>
</evidence>
<evidence type="ECO:0000256" key="3">
    <source>
        <dbReference type="ARBA" id="ARBA00023098"/>
    </source>
</evidence>
<dbReference type="InterPro" id="IPR016035">
    <property type="entry name" value="Acyl_Trfase/lysoPLipase"/>
</dbReference>
<dbReference type="InterPro" id="IPR050301">
    <property type="entry name" value="NTE"/>
</dbReference>
<evidence type="ECO:0000313" key="7">
    <source>
        <dbReference type="Proteomes" id="UP000030907"/>
    </source>
</evidence>
<proteinExistence type="predicted"/>
<feature type="domain" description="PNPLA" evidence="5">
    <location>
        <begin position="7"/>
        <end position="181"/>
    </location>
</feature>
<dbReference type="OrthoDB" id="9807112at2"/>
<dbReference type="EMBL" id="CP009122">
    <property type="protein sequence ID" value="AJA11005.1"/>
    <property type="molecule type" value="Genomic_DNA"/>
</dbReference>
<dbReference type="GO" id="GO:0016042">
    <property type="term" value="P:lipid catabolic process"/>
    <property type="evidence" value="ECO:0007669"/>
    <property type="project" value="UniProtKB-UniRule"/>
</dbReference>
<evidence type="ECO:0000256" key="1">
    <source>
        <dbReference type="ARBA" id="ARBA00022801"/>
    </source>
</evidence>